<protein>
    <submittedName>
        <fullName evidence="3">DUF4440 domain-containing protein</fullName>
    </submittedName>
</protein>
<dbReference type="Gene3D" id="3.10.450.50">
    <property type="match status" value="1"/>
</dbReference>
<gene>
    <name evidence="3" type="ORF">AL504_01195</name>
</gene>
<dbReference type="InterPro" id="IPR037401">
    <property type="entry name" value="SnoaL-like"/>
</dbReference>
<sequence>MKTTLRAVLLAGLTSAALSSATAGAAAGTFSETDRQQVRAVFERQAEAATAHDLDAFSAVFAAPGEFGDPVTFVARPYQFWNKPAVIEHFRETFKGVWKFEPDLAQLRVIPLTADVAQLYAPTRITLGQSPADARTATYLVYEVAVRTPAGWRIGAIVPIAAQ</sequence>
<evidence type="ECO:0000256" key="1">
    <source>
        <dbReference type="SAM" id="SignalP"/>
    </source>
</evidence>
<feature type="signal peptide" evidence="1">
    <location>
        <begin position="1"/>
        <end position="25"/>
    </location>
</feature>
<dbReference type="EMBL" id="CP014060">
    <property type="protein sequence ID" value="AMG34795.1"/>
    <property type="molecule type" value="Genomic_DNA"/>
</dbReference>
<dbReference type="Pfam" id="PF13474">
    <property type="entry name" value="SnoaL_3"/>
    <property type="match status" value="1"/>
</dbReference>
<proteinExistence type="predicted"/>
<keyword evidence="1" id="KW-0732">Signal</keyword>
<reference evidence="4" key="1">
    <citation type="submission" date="2015-12" db="EMBL/GenBank/DDBJ databases">
        <title>FDA dAtabase for Regulatory Grade micrObial Sequences (FDA-ARGOS): Supporting development and validation of Infectious Disease Dx tests.</title>
        <authorList>
            <person name="Case J."/>
            <person name="Tallon L."/>
            <person name="Sadzewicz L."/>
            <person name="Sengamalay N."/>
            <person name="Ott S."/>
            <person name="Godinez A."/>
            <person name="Nagaraj S."/>
            <person name="Nadendla S."/>
            <person name="Sichtig H."/>
        </authorList>
    </citation>
    <scope>NUCLEOTIDE SEQUENCE [LARGE SCALE GENOMIC DNA]</scope>
    <source>
        <strain evidence="4">FDAARGOS_147</strain>
    </source>
</reference>
<organism evidence="3 4">
    <name type="scientific">Alcaligenes xylosoxydans xylosoxydans</name>
    <name type="common">Achromobacter xylosoxidans</name>
    <dbReference type="NCBI Taxonomy" id="85698"/>
    <lineage>
        <taxon>Bacteria</taxon>
        <taxon>Pseudomonadati</taxon>
        <taxon>Pseudomonadota</taxon>
        <taxon>Betaproteobacteria</taxon>
        <taxon>Burkholderiales</taxon>
        <taxon>Alcaligenaceae</taxon>
        <taxon>Achromobacter</taxon>
    </lineage>
</organism>
<name>A0A0X8NUU4_ALCXX</name>
<feature type="chain" id="PRO_5007068957" evidence="1">
    <location>
        <begin position="26"/>
        <end position="163"/>
    </location>
</feature>
<evidence type="ECO:0000313" key="4">
    <source>
        <dbReference type="Proteomes" id="UP000060602"/>
    </source>
</evidence>
<evidence type="ECO:0000313" key="3">
    <source>
        <dbReference type="EMBL" id="AMG34795.1"/>
    </source>
</evidence>
<accession>A0A0X8NUU4</accession>
<dbReference type="AlphaFoldDB" id="A0A0X8NUU4"/>
<dbReference type="RefSeq" id="WP_061070888.1">
    <property type="nucleotide sequence ID" value="NZ_CP014060.2"/>
</dbReference>
<dbReference type="InterPro" id="IPR032710">
    <property type="entry name" value="NTF2-like_dom_sf"/>
</dbReference>
<evidence type="ECO:0000259" key="2">
    <source>
        <dbReference type="Pfam" id="PF13474"/>
    </source>
</evidence>
<dbReference type="SUPFAM" id="SSF54427">
    <property type="entry name" value="NTF2-like"/>
    <property type="match status" value="1"/>
</dbReference>
<feature type="domain" description="SnoaL-like" evidence="2">
    <location>
        <begin position="38"/>
        <end position="154"/>
    </location>
</feature>
<dbReference type="Proteomes" id="UP000060602">
    <property type="component" value="Chromosome"/>
</dbReference>